<dbReference type="AlphaFoldDB" id="A0A8J6XN95"/>
<dbReference type="Proteomes" id="UP000629098">
    <property type="component" value="Unassembled WGS sequence"/>
</dbReference>
<gene>
    <name evidence="1" type="ORF">ICL16_30925</name>
</gene>
<reference evidence="1" key="1">
    <citation type="submission" date="2020-09" db="EMBL/GenBank/DDBJ databases">
        <title>Iningainema tapete sp. nov. (Scytonemataceae, Cyanobacteria) from greenhouses in central Florida (USA) produces two types of nodularin with biosynthetic potential for microcystin-LR and anabaenopeptins.</title>
        <authorList>
            <person name="Berthold D.E."/>
            <person name="Lefler F.W."/>
            <person name="Huang I.-S."/>
            <person name="Abdulla H."/>
            <person name="Zimba P.V."/>
            <person name="Laughinghouse H.D. IV."/>
        </authorList>
    </citation>
    <scope>NUCLEOTIDE SEQUENCE</scope>
    <source>
        <strain evidence="1">BLCCT55</strain>
    </source>
</reference>
<keyword evidence="2" id="KW-1185">Reference proteome</keyword>
<organism evidence="1 2">
    <name type="scientific">Iningainema tapete BLCC-T55</name>
    <dbReference type="NCBI Taxonomy" id="2748662"/>
    <lineage>
        <taxon>Bacteria</taxon>
        <taxon>Bacillati</taxon>
        <taxon>Cyanobacteriota</taxon>
        <taxon>Cyanophyceae</taxon>
        <taxon>Nostocales</taxon>
        <taxon>Scytonemataceae</taxon>
        <taxon>Iningainema tapete</taxon>
    </lineage>
</organism>
<proteinExistence type="predicted"/>
<sequence>MICIQIYQSYVQAPPSFYLGAIAINTQAQQRKLYSSRVRSPNIPKYLRAISYFLPKNFYLRTN</sequence>
<protein>
    <submittedName>
        <fullName evidence="1">Uncharacterized protein</fullName>
    </submittedName>
</protein>
<comment type="caution">
    <text evidence="1">The sequence shown here is derived from an EMBL/GenBank/DDBJ whole genome shotgun (WGS) entry which is preliminary data.</text>
</comment>
<evidence type="ECO:0000313" key="1">
    <source>
        <dbReference type="EMBL" id="MBD2776352.1"/>
    </source>
</evidence>
<dbReference type="EMBL" id="JACXAE010000092">
    <property type="protein sequence ID" value="MBD2776352.1"/>
    <property type="molecule type" value="Genomic_DNA"/>
</dbReference>
<evidence type="ECO:0000313" key="2">
    <source>
        <dbReference type="Proteomes" id="UP000629098"/>
    </source>
</evidence>
<accession>A0A8J6XN95</accession>
<name>A0A8J6XN95_9CYAN</name>
<dbReference type="RefSeq" id="WP_190835423.1">
    <property type="nucleotide sequence ID" value="NZ_CAWPPI010000092.1"/>
</dbReference>